<dbReference type="Pfam" id="PF00583">
    <property type="entry name" value="Acetyltransf_1"/>
    <property type="match status" value="1"/>
</dbReference>
<evidence type="ECO:0000313" key="3">
    <source>
        <dbReference type="Proteomes" id="UP000221168"/>
    </source>
</evidence>
<dbReference type="EMBL" id="PDVP01000001">
    <property type="protein sequence ID" value="PHP68567.1"/>
    <property type="molecule type" value="Genomic_DNA"/>
</dbReference>
<feature type="domain" description="N-acetyltransferase" evidence="1">
    <location>
        <begin position="3"/>
        <end position="168"/>
    </location>
</feature>
<protein>
    <submittedName>
        <fullName evidence="2">GNAT family N-acetyltransferase</fullName>
    </submittedName>
</protein>
<dbReference type="SUPFAM" id="SSF55729">
    <property type="entry name" value="Acyl-CoA N-acyltransferases (Nat)"/>
    <property type="match status" value="1"/>
</dbReference>
<sequence>MTTLLRDATLADLPSFQAIYADAVLHGTASYEIEPPDLAEMTRRFHAVRDGGFPWLTAEGEGGAVMGYAYAGPFRTRPAYRWMVEDSIYVAPEAKGRGVGRALLAALIEQCRARGYRQVLAVIGDAERNRASIGLHEVLGFSHSGCISGSGFKHGRWLDTALMQLAINGGAATPPA</sequence>
<dbReference type="Gene3D" id="3.40.630.30">
    <property type="match status" value="1"/>
</dbReference>
<dbReference type="GO" id="GO:0016747">
    <property type="term" value="F:acyltransferase activity, transferring groups other than amino-acyl groups"/>
    <property type="evidence" value="ECO:0007669"/>
    <property type="project" value="InterPro"/>
</dbReference>
<keyword evidence="3" id="KW-1185">Reference proteome</keyword>
<proteinExistence type="predicted"/>
<dbReference type="InterPro" id="IPR016181">
    <property type="entry name" value="Acyl_CoA_acyltransferase"/>
</dbReference>
<dbReference type="PANTHER" id="PTHR43072">
    <property type="entry name" value="N-ACETYLTRANSFERASE"/>
    <property type="match status" value="1"/>
</dbReference>
<reference evidence="2 3" key="1">
    <citation type="submission" date="2017-10" db="EMBL/GenBank/DDBJ databases">
        <title>Sedimentibacterium mangrovi gen. nov., sp. nov., a novel member of family Phyllobacteriacea isolated from mangrove sediment.</title>
        <authorList>
            <person name="Liao H."/>
            <person name="Tian Y."/>
        </authorList>
    </citation>
    <scope>NUCLEOTIDE SEQUENCE [LARGE SCALE GENOMIC DNA]</scope>
    <source>
        <strain evidence="2 3">X9-2-2</strain>
    </source>
</reference>
<evidence type="ECO:0000259" key="1">
    <source>
        <dbReference type="PROSITE" id="PS51186"/>
    </source>
</evidence>
<gene>
    <name evidence="2" type="ORF">CSC94_00725</name>
</gene>
<dbReference type="OrthoDB" id="5459937at2"/>
<evidence type="ECO:0000313" key="2">
    <source>
        <dbReference type="EMBL" id="PHP68567.1"/>
    </source>
</evidence>
<dbReference type="InterPro" id="IPR000182">
    <property type="entry name" value="GNAT_dom"/>
</dbReference>
<dbReference type="PROSITE" id="PS51186">
    <property type="entry name" value="GNAT"/>
    <property type="match status" value="1"/>
</dbReference>
<dbReference type="RefSeq" id="WP_099302756.1">
    <property type="nucleotide sequence ID" value="NZ_PDVP01000001.1"/>
</dbReference>
<organism evidence="2 3">
    <name type="scientific">Zhengella mangrovi</name>
    <dbReference type="NCBI Taxonomy" id="1982044"/>
    <lineage>
        <taxon>Bacteria</taxon>
        <taxon>Pseudomonadati</taxon>
        <taxon>Pseudomonadota</taxon>
        <taxon>Alphaproteobacteria</taxon>
        <taxon>Hyphomicrobiales</taxon>
        <taxon>Notoacmeibacteraceae</taxon>
        <taxon>Zhengella</taxon>
    </lineage>
</organism>
<accession>A0A2G1QSQ0</accession>
<dbReference type="Proteomes" id="UP000221168">
    <property type="component" value="Unassembled WGS sequence"/>
</dbReference>
<dbReference type="AlphaFoldDB" id="A0A2G1QSQ0"/>
<dbReference type="PANTHER" id="PTHR43072:SF8">
    <property type="entry name" value="ACYLTRANSFERASE FABY-RELATED"/>
    <property type="match status" value="1"/>
</dbReference>
<name>A0A2G1QSQ0_9HYPH</name>
<comment type="caution">
    <text evidence="2">The sequence shown here is derived from an EMBL/GenBank/DDBJ whole genome shotgun (WGS) entry which is preliminary data.</text>
</comment>
<dbReference type="CDD" id="cd04301">
    <property type="entry name" value="NAT_SF"/>
    <property type="match status" value="1"/>
</dbReference>
<keyword evidence="2" id="KW-0808">Transferase</keyword>